<reference evidence="11" key="1">
    <citation type="submission" date="2023-10" db="EMBL/GenBank/DDBJ databases">
        <title>Genome assemblies of two species of porcelain crab, Petrolisthes cinctipes and Petrolisthes manimaculis (Anomura: Porcellanidae).</title>
        <authorList>
            <person name="Angst P."/>
        </authorList>
    </citation>
    <scope>NUCLEOTIDE SEQUENCE</scope>
    <source>
        <strain evidence="11">PB745_01</strain>
        <tissue evidence="11">Gill</tissue>
    </source>
</reference>
<comment type="caution">
    <text evidence="11">The sequence shown here is derived from an EMBL/GenBank/DDBJ whole genome shotgun (WGS) entry which is preliminary data.</text>
</comment>
<evidence type="ECO:0000256" key="7">
    <source>
        <dbReference type="ARBA" id="ARBA00047622"/>
    </source>
</evidence>
<evidence type="ECO:0000256" key="1">
    <source>
        <dbReference type="ARBA" id="ARBA00004969"/>
    </source>
</evidence>
<dbReference type="AlphaFoldDB" id="A0AAE1L1L7"/>
<evidence type="ECO:0000256" key="2">
    <source>
        <dbReference type="ARBA" id="ARBA00005189"/>
    </source>
</evidence>
<protein>
    <recommendedName>
        <fullName evidence="5">phosphoethanolamine N-methyltransferase</fullName>
        <ecNumber evidence="5">2.1.1.103</ecNumber>
    </recommendedName>
</protein>
<keyword evidence="12" id="KW-1185">Reference proteome</keyword>
<evidence type="ECO:0000256" key="6">
    <source>
        <dbReference type="ARBA" id="ARBA00047619"/>
    </source>
</evidence>
<dbReference type="InterPro" id="IPR013216">
    <property type="entry name" value="Methyltransf_11"/>
</dbReference>
<name>A0AAE1L1L7_PETCI</name>
<dbReference type="SUPFAM" id="SSF53335">
    <property type="entry name" value="S-adenosyl-L-methionine-dependent methyltransferases"/>
    <property type="match status" value="2"/>
</dbReference>
<evidence type="ECO:0000256" key="8">
    <source>
        <dbReference type="ARBA" id="ARBA00047841"/>
    </source>
</evidence>
<dbReference type="PANTHER" id="PTHR44307:SF2">
    <property type="entry name" value="PHOSPHOETHANOLAMINE METHYLTRANSFERASE ISOFORM X1"/>
    <property type="match status" value="1"/>
</dbReference>
<dbReference type="EC" id="2.1.1.103" evidence="5"/>
<feature type="domain" description="Methyltransferase type 11" evidence="9">
    <location>
        <begin position="422"/>
        <end position="521"/>
    </location>
</feature>
<organism evidence="11 12">
    <name type="scientific">Petrolisthes cinctipes</name>
    <name type="common">Flat porcelain crab</name>
    <dbReference type="NCBI Taxonomy" id="88211"/>
    <lineage>
        <taxon>Eukaryota</taxon>
        <taxon>Metazoa</taxon>
        <taxon>Ecdysozoa</taxon>
        <taxon>Arthropoda</taxon>
        <taxon>Crustacea</taxon>
        <taxon>Multicrustacea</taxon>
        <taxon>Malacostraca</taxon>
        <taxon>Eumalacostraca</taxon>
        <taxon>Eucarida</taxon>
        <taxon>Decapoda</taxon>
        <taxon>Pleocyemata</taxon>
        <taxon>Anomura</taxon>
        <taxon>Galatheoidea</taxon>
        <taxon>Porcellanidae</taxon>
        <taxon>Petrolisthes</taxon>
    </lineage>
</organism>
<evidence type="ECO:0000313" key="12">
    <source>
        <dbReference type="Proteomes" id="UP001286313"/>
    </source>
</evidence>
<dbReference type="PANTHER" id="PTHR44307">
    <property type="entry name" value="PHOSPHOETHANOLAMINE METHYLTRANSFERASE"/>
    <property type="match status" value="1"/>
</dbReference>
<evidence type="ECO:0000256" key="3">
    <source>
        <dbReference type="ARBA" id="ARBA00022603"/>
    </source>
</evidence>
<dbReference type="GO" id="GO:0032259">
    <property type="term" value="P:methylation"/>
    <property type="evidence" value="ECO:0007669"/>
    <property type="project" value="UniProtKB-KW"/>
</dbReference>
<dbReference type="Proteomes" id="UP001286313">
    <property type="component" value="Unassembled WGS sequence"/>
</dbReference>
<dbReference type="InterPro" id="IPR041698">
    <property type="entry name" value="Methyltransf_25"/>
</dbReference>
<dbReference type="Pfam" id="PF08241">
    <property type="entry name" value="Methyltransf_11"/>
    <property type="match status" value="1"/>
</dbReference>
<sequence>MSDIQDLMKIGRELGYEGQELWEFVQSERKYQDRISAEAREDRGLEREWEKERQEREAALLNQRIELARLRENGECSSQLAGISVKAPDLPHFDGTKDDLDSYLSRFERFAVAAGLKALNKLAGGTRQPFPMSGLRVSVHESLLHTLSGQPSWHFTSSPLPVQPHQGVLAKMADVDKDRREFWLSQPAVLDSMVFCDNPLLAEADMEYMMQYLPPIAGKSVLELCAGIGRLTGEFAKKAKDITAVDFMQHFLDVNKINNRHLSNITYICDDFTKFQIDKKYDLVVSVWLFVSTKDEVVDKMIGQVLEWLQPGGYFIFRESGPYDEDAPKRFKQNFFHYRTPFKLHQLLGGVVKDGHTLTITRCKNSRFLMKYEHDIAAAVTEVLYVAKKVPIEPVLASTLPLTTISCSYLKKVGVVAGWQVLVVGCGTGALVFHIASTYGADVLGVNFTMKDFNAAVIHQKCSPDIASLILFEMIVAVEEADYGAQCFDVILIQETQLMMNDSTKLFANIRKWLKPSGDVFLVEQNSCPDPLPSDVEWKGPSKFVSWNELHEKITVKGD</sequence>
<comment type="catalytic activity">
    <reaction evidence="6">
        <text>N,N-dimethylethanolamine phosphate + S-adenosyl-L-methionine = phosphocholine + S-adenosyl-L-homocysteine + H(+)</text>
        <dbReference type="Rhea" id="RHEA:25325"/>
        <dbReference type="ChEBI" id="CHEBI:15378"/>
        <dbReference type="ChEBI" id="CHEBI:57856"/>
        <dbReference type="ChEBI" id="CHEBI:58641"/>
        <dbReference type="ChEBI" id="CHEBI:59789"/>
        <dbReference type="ChEBI" id="CHEBI:295975"/>
        <dbReference type="EC" id="2.1.1.103"/>
    </reaction>
    <physiologicalReaction direction="left-to-right" evidence="6">
        <dbReference type="Rhea" id="RHEA:25326"/>
    </physiologicalReaction>
</comment>
<comment type="catalytic activity">
    <reaction evidence="8">
        <text>N-methylethanolamine phosphate + S-adenosyl-L-methionine = N,N-dimethylethanolamine phosphate + S-adenosyl-L-homocysteine + H(+)</text>
        <dbReference type="Rhea" id="RHEA:25321"/>
        <dbReference type="ChEBI" id="CHEBI:15378"/>
        <dbReference type="ChEBI" id="CHEBI:57781"/>
        <dbReference type="ChEBI" id="CHEBI:57856"/>
        <dbReference type="ChEBI" id="CHEBI:58641"/>
        <dbReference type="ChEBI" id="CHEBI:59789"/>
        <dbReference type="EC" id="2.1.1.103"/>
    </reaction>
    <physiologicalReaction direction="left-to-right" evidence="8">
        <dbReference type="Rhea" id="RHEA:25322"/>
    </physiologicalReaction>
</comment>
<comment type="catalytic activity">
    <reaction evidence="7">
        <text>phosphoethanolamine + S-adenosyl-L-methionine = N-methylethanolamine phosphate + S-adenosyl-L-homocysteine + H(+)</text>
        <dbReference type="Rhea" id="RHEA:20365"/>
        <dbReference type="ChEBI" id="CHEBI:15378"/>
        <dbReference type="ChEBI" id="CHEBI:57781"/>
        <dbReference type="ChEBI" id="CHEBI:57856"/>
        <dbReference type="ChEBI" id="CHEBI:58190"/>
        <dbReference type="ChEBI" id="CHEBI:59789"/>
        <dbReference type="EC" id="2.1.1.103"/>
    </reaction>
    <physiologicalReaction direction="left-to-right" evidence="7">
        <dbReference type="Rhea" id="RHEA:20366"/>
    </physiologicalReaction>
</comment>
<dbReference type="Pfam" id="PF13649">
    <property type="entry name" value="Methyltransf_25"/>
    <property type="match status" value="1"/>
</dbReference>
<feature type="domain" description="Methyltransferase" evidence="10">
    <location>
        <begin position="221"/>
        <end position="313"/>
    </location>
</feature>
<keyword evidence="3" id="KW-0489">Methyltransferase</keyword>
<dbReference type="EMBL" id="JAWQEG010000274">
    <property type="protein sequence ID" value="KAK3892223.1"/>
    <property type="molecule type" value="Genomic_DNA"/>
</dbReference>
<dbReference type="CDD" id="cd02440">
    <property type="entry name" value="AdoMet_MTases"/>
    <property type="match status" value="2"/>
</dbReference>
<keyword evidence="4" id="KW-0808">Transferase</keyword>
<accession>A0AAE1L1L7</accession>
<comment type="pathway">
    <text evidence="1">Phospholipid metabolism; phosphatidylcholine biosynthesis.</text>
</comment>
<dbReference type="Gene3D" id="3.40.50.150">
    <property type="entry name" value="Vaccinia Virus protein VP39"/>
    <property type="match status" value="2"/>
</dbReference>
<proteinExistence type="predicted"/>
<dbReference type="GO" id="GO:0000234">
    <property type="term" value="F:phosphoethanolamine N-methyltransferase activity"/>
    <property type="evidence" value="ECO:0007669"/>
    <property type="project" value="UniProtKB-EC"/>
</dbReference>
<evidence type="ECO:0000259" key="10">
    <source>
        <dbReference type="Pfam" id="PF13649"/>
    </source>
</evidence>
<evidence type="ECO:0000313" key="11">
    <source>
        <dbReference type="EMBL" id="KAK3892223.1"/>
    </source>
</evidence>
<evidence type="ECO:0000256" key="4">
    <source>
        <dbReference type="ARBA" id="ARBA00022679"/>
    </source>
</evidence>
<dbReference type="InterPro" id="IPR029063">
    <property type="entry name" value="SAM-dependent_MTases_sf"/>
</dbReference>
<evidence type="ECO:0000256" key="5">
    <source>
        <dbReference type="ARBA" id="ARBA00035674"/>
    </source>
</evidence>
<evidence type="ECO:0000259" key="9">
    <source>
        <dbReference type="Pfam" id="PF08241"/>
    </source>
</evidence>
<gene>
    <name evidence="11" type="ORF">Pcinc_003927</name>
</gene>
<comment type="pathway">
    <text evidence="2">Lipid metabolism.</text>
</comment>